<dbReference type="EMBL" id="KZ826046">
    <property type="protein sequence ID" value="PYH89143.1"/>
    <property type="molecule type" value="Genomic_DNA"/>
</dbReference>
<name>A0A319DDN3_9EURO</name>
<keyword evidence="3" id="KW-1185">Reference proteome</keyword>
<gene>
    <name evidence="2" type="ORF">BO71DRAFT_117420</name>
</gene>
<evidence type="ECO:0000256" key="1">
    <source>
        <dbReference type="SAM" id="MobiDB-lite"/>
    </source>
</evidence>
<sequence length="184" mass="20697">MARTCYSILHPPSITKSYTEHNPLNQQLHSTCIEAQPDCCHPAYSAIPLPLSQTLPQITFPQETKTPNLKPSMHHHHHHHHHHHPVPNQSIPNHDLICPQPWDTAHEATHPSIPTTEDMQVPVTQTVYQSIFLRKLGRALDHIDSSPRGPVIKKPVSTCTVMDHGIKCALPRHRRPEIAPPDSG</sequence>
<reference evidence="2 3" key="1">
    <citation type="submission" date="2018-02" db="EMBL/GenBank/DDBJ databases">
        <title>The genomes of Aspergillus section Nigri reveals drivers in fungal speciation.</title>
        <authorList>
            <consortium name="DOE Joint Genome Institute"/>
            <person name="Vesth T.C."/>
            <person name="Nybo J."/>
            <person name="Theobald S."/>
            <person name="Brandl J."/>
            <person name="Frisvad J.C."/>
            <person name="Nielsen K.F."/>
            <person name="Lyhne E.K."/>
            <person name="Kogle M.E."/>
            <person name="Kuo A."/>
            <person name="Riley R."/>
            <person name="Clum A."/>
            <person name="Nolan M."/>
            <person name="Lipzen A."/>
            <person name="Salamov A."/>
            <person name="Henrissat B."/>
            <person name="Wiebenga A."/>
            <person name="De vries R.P."/>
            <person name="Grigoriev I.V."/>
            <person name="Mortensen U.H."/>
            <person name="Andersen M.R."/>
            <person name="Baker S.E."/>
        </authorList>
    </citation>
    <scope>NUCLEOTIDE SEQUENCE [LARGE SCALE GENOMIC DNA]</scope>
    <source>
        <strain evidence="2 3">CBS 707.79</strain>
    </source>
</reference>
<evidence type="ECO:0000313" key="2">
    <source>
        <dbReference type="EMBL" id="PYH89143.1"/>
    </source>
</evidence>
<organism evidence="2 3">
    <name type="scientific">Aspergillus ellipticus CBS 707.79</name>
    <dbReference type="NCBI Taxonomy" id="1448320"/>
    <lineage>
        <taxon>Eukaryota</taxon>
        <taxon>Fungi</taxon>
        <taxon>Dikarya</taxon>
        <taxon>Ascomycota</taxon>
        <taxon>Pezizomycotina</taxon>
        <taxon>Eurotiomycetes</taxon>
        <taxon>Eurotiomycetidae</taxon>
        <taxon>Eurotiales</taxon>
        <taxon>Aspergillaceae</taxon>
        <taxon>Aspergillus</taxon>
        <taxon>Aspergillus subgen. Circumdati</taxon>
    </lineage>
</organism>
<dbReference type="Proteomes" id="UP000247810">
    <property type="component" value="Unassembled WGS sequence"/>
</dbReference>
<feature type="compositionally biased region" description="Basic residues" evidence="1">
    <location>
        <begin position="72"/>
        <end position="85"/>
    </location>
</feature>
<protein>
    <submittedName>
        <fullName evidence="2">Uncharacterized protein</fullName>
    </submittedName>
</protein>
<dbReference type="VEuPathDB" id="FungiDB:BO71DRAFT_117420"/>
<evidence type="ECO:0000313" key="3">
    <source>
        <dbReference type="Proteomes" id="UP000247810"/>
    </source>
</evidence>
<feature type="region of interest" description="Disordered" evidence="1">
    <location>
        <begin position="62"/>
        <end position="102"/>
    </location>
</feature>
<accession>A0A319DDN3</accession>
<proteinExistence type="predicted"/>
<dbReference type="AlphaFoldDB" id="A0A319DDN3"/>